<sequence length="89" mass="9735">MQCFYHPGVEAVGVCKNCGKALCHDSLMELGQFLACKENEACQARVSTASEMIGMSRPFISLLKLRLIIAIVAFAALVVLVINFLLFAR</sequence>
<comment type="caution">
    <text evidence="2">The sequence shown here is derived from an EMBL/GenBank/DDBJ whole genome shotgun (WGS) entry which is preliminary data.</text>
</comment>
<keyword evidence="1" id="KW-1133">Transmembrane helix</keyword>
<gene>
    <name evidence="2" type="ORF">A3A33_03160</name>
</gene>
<evidence type="ECO:0008006" key="4">
    <source>
        <dbReference type="Google" id="ProtNLM"/>
    </source>
</evidence>
<evidence type="ECO:0000256" key="1">
    <source>
        <dbReference type="SAM" id="Phobius"/>
    </source>
</evidence>
<feature type="transmembrane region" description="Helical" evidence="1">
    <location>
        <begin position="65"/>
        <end position="88"/>
    </location>
</feature>
<dbReference type="STRING" id="1802701.A3A33_03160"/>
<name>A0A1F8GTJ8_9BACT</name>
<dbReference type="EMBL" id="MGKP01000012">
    <property type="protein sequence ID" value="OGN28755.1"/>
    <property type="molecule type" value="Genomic_DNA"/>
</dbReference>
<proteinExistence type="predicted"/>
<organism evidence="2 3">
    <name type="scientific">Candidatus Yanofskybacteria bacterium RIFCSPLOWO2_01_FULL_49_25</name>
    <dbReference type="NCBI Taxonomy" id="1802701"/>
    <lineage>
        <taxon>Bacteria</taxon>
        <taxon>Candidatus Yanofskyibacteriota</taxon>
    </lineage>
</organism>
<protein>
    <recommendedName>
        <fullName evidence="4">B box-type domain-containing protein</fullName>
    </recommendedName>
</protein>
<reference evidence="2 3" key="1">
    <citation type="journal article" date="2016" name="Nat. Commun.">
        <title>Thousands of microbial genomes shed light on interconnected biogeochemical processes in an aquifer system.</title>
        <authorList>
            <person name="Anantharaman K."/>
            <person name="Brown C.T."/>
            <person name="Hug L.A."/>
            <person name="Sharon I."/>
            <person name="Castelle C.J."/>
            <person name="Probst A.J."/>
            <person name="Thomas B.C."/>
            <person name="Singh A."/>
            <person name="Wilkins M.J."/>
            <person name="Karaoz U."/>
            <person name="Brodie E.L."/>
            <person name="Williams K.H."/>
            <person name="Hubbard S.S."/>
            <person name="Banfield J.F."/>
        </authorList>
    </citation>
    <scope>NUCLEOTIDE SEQUENCE [LARGE SCALE GENOMIC DNA]</scope>
</reference>
<dbReference type="Proteomes" id="UP000179047">
    <property type="component" value="Unassembled WGS sequence"/>
</dbReference>
<dbReference type="AlphaFoldDB" id="A0A1F8GTJ8"/>
<evidence type="ECO:0000313" key="3">
    <source>
        <dbReference type="Proteomes" id="UP000179047"/>
    </source>
</evidence>
<evidence type="ECO:0000313" key="2">
    <source>
        <dbReference type="EMBL" id="OGN28755.1"/>
    </source>
</evidence>
<keyword evidence="1" id="KW-0812">Transmembrane</keyword>
<keyword evidence="1" id="KW-0472">Membrane</keyword>
<accession>A0A1F8GTJ8</accession>